<organism evidence="1 2">
    <name type="scientific">Heyndrickxia coagulans</name>
    <name type="common">Weizmannia coagulans</name>
    <dbReference type="NCBI Taxonomy" id="1398"/>
    <lineage>
        <taxon>Bacteria</taxon>
        <taxon>Bacillati</taxon>
        <taxon>Bacillota</taxon>
        <taxon>Bacilli</taxon>
        <taxon>Bacillales</taxon>
        <taxon>Bacillaceae</taxon>
        <taxon>Heyndrickxia</taxon>
    </lineage>
</organism>
<evidence type="ECO:0000313" key="2">
    <source>
        <dbReference type="Proteomes" id="UP000075304"/>
    </source>
</evidence>
<dbReference type="Proteomes" id="UP000075304">
    <property type="component" value="Unassembled WGS sequence"/>
</dbReference>
<sequence length="39" mass="4548">MLFFHPENVHRCKLPLAKSFFIERYALLLKNARTGCAVI</sequence>
<reference evidence="1 2" key="1">
    <citation type="submission" date="2016-01" db="EMBL/GenBank/DDBJ databases">
        <title>Genome Sequences of Twelve Sporeforming Bacillus Species Isolated from Foods.</title>
        <authorList>
            <person name="Berendsen E.M."/>
            <person name="Wells-Bennik M.H."/>
            <person name="Krawcyk A.O."/>
            <person name="De Jong A."/>
            <person name="Holsappel S."/>
            <person name="Eijlander R.T."/>
            <person name="Kuipers O.P."/>
        </authorList>
    </citation>
    <scope>NUCLEOTIDE SEQUENCE [LARGE SCALE GENOMIC DNA]</scope>
    <source>
        <strain evidence="1 2">B4099</strain>
    </source>
</reference>
<proteinExistence type="predicted"/>
<evidence type="ECO:0000313" key="1">
    <source>
        <dbReference type="EMBL" id="KYC61708.1"/>
    </source>
</evidence>
<protein>
    <submittedName>
        <fullName evidence="1">Uncharacterized protein</fullName>
    </submittedName>
</protein>
<comment type="caution">
    <text evidence="1">The sequence shown here is derived from an EMBL/GenBank/DDBJ whole genome shotgun (WGS) entry which is preliminary data.</text>
</comment>
<accession>A0A150JXD9</accession>
<name>A0A150JXD9_HEYCO</name>
<dbReference type="EMBL" id="LQYI01000138">
    <property type="protein sequence ID" value="KYC61708.1"/>
    <property type="molecule type" value="Genomic_DNA"/>
</dbReference>
<gene>
    <name evidence="1" type="ORF">B4099_2194</name>
</gene>
<dbReference type="AlphaFoldDB" id="A0A150JXD9"/>